<dbReference type="AlphaFoldDB" id="A0A0A9FJM5"/>
<organism evidence="2">
    <name type="scientific">Arundo donax</name>
    <name type="common">Giant reed</name>
    <name type="synonym">Donax arundinaceus</name>
    <dbReference type="NCBI Taxonomy" id="35708"/>
    <lineage>
        <taxon>Eukaryota</taxon>
        <taxon>Viridiplantae</taxon>
        <taxon>Streptophyta</taxon>
        <taxon>Embryophyta</taxon>
        <taxon>Tracheophyta</taxon>
        <taxon>Spermatophyta</taxon>
        <taxon>Magnoliopsida</taxon>
        <taxon>Liliopsida</taxon>
        <taxon>Poales</taxon>
        <taxon>Poaceae</taxon>
        <taxon>PACMAD clade</taxon>
        <taxon>Arundinoideae</taxon>
        <taxon>Arundineae</taxon>
        <taxon>Arundo</taxon>
    </lineage>
</organism>
<dbReference type="EMBL" id="GBRH01184696">
    <property type="protein sequence ID" value="JAE13200.1"/>
    <property type="molecule type" value="Transcribed_RNA"/>
</dbReference>
<accession>A0A0A9FJM5</accession>
<evidence type="ECO:0000256" key="1">
    <source>
        <dbReference type="SAM" id="MobiDB-lite"/>
    </source>
</evidence>
<feature type="compositionally biased region" description="Basic residues" evidence="1">
    <location>
        <begin position="10"/>
        <end position="28"/>
    </location>
</feature>
<reference evidence="2" key="2">
    <citation type="journal article" date="2015" name="Data Brief">
        <title>Shoot transcriptome of the giant reed, Arundo donax.</title>
        <authorList>
            <person name="Barrero R.A."/>
            <person name="Guerrero F.D."/>
            <person name="Moolhuijzen P."/>
            <person name="Goolsby J.A."/>
            <person name="Tidwell J."/>
            <person name="Bellgard S.E."/>
            <person name="Bellgard M.I."/>
        </authorList>
    </citation>
    <scope>NUCLEOTIDE SEQUENCE</scope>
    <source>
        <tissue evidence="2">Shoot tissue taken approximately 20 cm above the soil surface</tissue>
    </source>
</reference>
<protein>
    <submittedName>
        <fullName evidence="2">Uncharacterized protein</fullName>
    </submittedName>
</protein>
<evidence type="ECO:0000313" key="2">
    <source>
        <dbReference type="EMBL" id="JAE13200.1"/>
    </source>
</evidence>
<sequence length="100" mass="10346">MAASSPALRSSHRHHGPRPPTRYARRRAAPQGATGAAPLTTCRGASLAALPAPCFGGHRAERWHDVVGVAALPRLAVAQPMAATAPGGVLLDEWAALRAE</sequence>
<feature type="region of interest" description="Disordered" evidence="1">
    <location>
        <begin position="1"/>
        <end position="37"/>
    </location>
</feature>
<proteinExistence type="predicted"/>
<name>A0A0A9FJM5_ARUDO</name>
<reference evidence="2" key="1">
    <citation type="submission" date="2014-09" db="EMBL/GenBank/DDBJ databases">
        <authorList>
            <person name="Magalhaes I.L.F."/>
            <person name="Oliveira U."/>
            <person name="Santos F.R."/>
            <person name="Vidigal T.H.D.A."/>
            <person name="Brescovit A.D."/>
            <person name="Santos A.J."/>
        </authorList>
    </citation>
    <scope>NUCLEOTIDE SEQUENCE</scope>
    <source>
        <tissue evidence="2">Shoot tissue taken approximately 20 cm above the soil surface</tissue>
    </source>
</reference>